<feature type="transmembrane region" description="Helical" evidence="1">
    <location>
        <begin position="358"/>
        <end position="379"/>
    </location>
</feature>
<dbReference type="InterPro" id="IPR000175">
    <property type="entry name" value="Na/ntran_symport"/>
</dbReference>
<dbReference type="Proteomes" id="UP001596414">
    <property type="component" value="Unassembled WGS sequence"/>
</dbReference>
<keyword evidence="1" id="KW-1133">Transmembrane helix</keyword>
<evidence type="ECO:0000313" key="3">
    <source>
        <dbReference type="Proteomes" id="UP001596414"/>
    </source>
</evidence>
<comment type="caution">
    <text evidence="2">The sequence shown here is derived from an EMBL/GenBank/DDBJ whole genome shotgun (WGS) entry which is preliminary data.</text>
</comment>
<feature type="transmembrane region" description="Helical" evidence="1">
    <location>
        <begin position="386"/>
        <end position="404"/>
    </location>
</feature>
<keyword evidence="1" id="KW-0812">Transmembrane</keyword>
<name>A0ABD5X5X2_9EURY</name>
<feature type="transmembrane region" description="Helical" evidence="1">
    <location>
        <begin position="109"/>
        <end position="130"/>
    </location>
</feature>
<feature type="transmembrane region" description="Helical" evidence="1">
    <location>
        <begin position="79"/>
        <end position="97"/>
    </location>
</feature>
<feature type="transmembrane region" description="Helical" evidence="1">
    <location>
        <begin position="24"/>
        <end position="40"/>
    </location>
</feature>
<reference evidence="2 3" key="1">
    <citation type="journal article" date="2014" name="Int. J. Syst. Evol. Microbiol.">
        <title>Complete genome sequence of Corynebacterium casei LMG S-19264T (=DSM 44701T), isolated from a smear-ripened cheese.</title>
        <authorList>
            <consortium name="US DOE Joint Genome Institute (JGI-PGF)"/>
            <person name="Walter F."/>
            <person name="Albersmeier A."/>
            <person name="Kalinowski J."/>
            <person name="Ruckert C."/>
        </authorList>
    </citation>
    <scope>NUCLEOTIDE SEQUENCE [LARGE SCALE GENOMIC DNA]</scope>
    <source>
        <strain evidence="2 3">CGMCC 4.7215</strain>
    </source>
</reference>
<evidence type="ECO:0000313" key="2">
    <source>
        <dbReference type="EMBL" id="MFC7126367.1"/>
    </source>
</evidence>
<feature type="transmembrane region" description="Helical" evidence="1">
    <location>
        <begin position="308"/>
        <end position="338"/>
    </location>
</feature>
<feature type="transmembrane region" description="Helical" evidence="1">
    <location>
        <begin position="215"/>
        <end position="234"/>
    </location>
</feature>
<protein>
    <recommendedName>
        <fullName evidence="4">Glycosyltransferase RgtA/B/C/D-like domain-containing protein</fullName>
    </recommendedName>
</protein>
<feature type="transmembrane region" description="Helical" evidence="1">
    <location>
        <begin position="453"/>
        <end position="471"/>
    </location>
</feature>
<feature type="transmembrane region" description="Helical" evidence="1">
    <location>
        <begin position="163"/>
        <end position="181"/>
    </location>
</feature>
<sequence length="607" mass="67633">MIGVVGLLGPVAFGSPNLAIKGSYISVPLILAAVLYLSISRSEKKSGIKTRLPLRSSVSVYLIFWACAVLVAVVFVRSLIYYSLIAACSTLIIWQIFCHEETIALKLGVLFEASILFLNIIYTVTLKYYFYVGGTDPLAHAYLVESLLNTTEITNAFDIYESFPLYHIMVSSLSLAGGSYLPPRKWNVLFVGLVGVLGIFFIFLTVRWILTDWRYAAVATALLAINSIYIYYMIRAIPRSVMTVFTAFIIFSTLHSSRRLQLLIAFPIIVLVMYHTATVPYILSILCLLLLLQLVFSHRDQATNTGRVIFFLGIGAISYWAFYAEELLLAFFSVLISTSVEAPGGGVSFNSDTIVANLWNNLQYVGVISLAILGGIWSLREDELNWEGLTVILAGTILVALTFPGPLQFIEQLESLELRRWSEYTIPLVSIAASFGTIELYDRLDSSQMRVVFFTFLLVTAGLSVSNTLVAPENPIVEEPRHTPYLEKSEVDATVFAAQNSKNGVMADYVSFRYLQWSNYADKPHIMEVSSTNEIQTGPQTGLVIIRQQELRKSGLKVYPLGENSFTYKPTWRGGGVLELYPDVQMDSSAHNQIYDNGINVIYGNDS</sequence>
<dbReference type="RefSeq" id="WP_267635922.1">
    <property type="nucleotide sequence ID" value="NZ_JAODIY010000001.1"/>
</dbReference>
<dbReference type="EMBL" id="JBHSZQ010000020">
    <property type="protein sequence ID" value="MFC7126367.1"/>
    <property type="molecule type" value="Genomic_DNA"/>
</dbReference>
<evidence type="ECO:0000256" key="1">
    <source>
        <dbReference type="SAM" id="Phobius"/>
    </source>
</evidence>
<accession>A0ABD5X5X2</accession>
<dbReference type="AlphaFoldDB" id="A0ABD5X5X2"/>
<gene>
    <name evidence="2" type="ORF">ACFQJ7_10020</name>
</gene>
<proteinExistence type="predicted"/>
<feature type="transmembrane region" description="Helical" evidence="1">
    <location>
        <begin position="263"/>
        <end position="296"/>
    </location>
</feature>
<keyword evidence="1" id="KW-0472">Membrane</keyword>
<dbReference type="PRINTS" id="PR00176">
    <property type="entry name" value="NANEUSMPORT"/>
</dbReference>
<evidence type="ECO:0008006" key="4">
    <source>
        <dbReference type="Google" id="ProtNLM"/>
    </source>
</evidence>
<feature type="transmembrane region" description="Helical" evidence="1">
    <location>
        <begin position="52"/>
        <end position="73"/>
    </location>
</feature>
<feature type="transmembrane region" description="Helical" evidence="1">
    <location>
        <begin position="241"/>
        <end position="257"/>
    </location>
</feature>
<feature type="transmembrane region" description="Helical" evidence="1">
    <location>
        <begin position="188"/>
        <end position="209"/>
    </location>
</feature>
<organism evidence="2 3">
    <name type="scientific">Halovenus rubra</name>
    <dbReference type="NCBI Taxonomy" id="869890"/>
    <lineage>
        <taxon>Archaea</taxon>
        <taxon>Methanobacteriati</taxon>
        <taxon>Methanobacteriota</taxon>
        <taxon>Stenosarchaea group</taxon>
        <taxon>Halobacteria</taxon>
        <taxon>Halobacteriales</taxon>
        <taxon>Haloarculaceae</taxon>
        <taxon>Halovenus</taxon>
    </lineage>
</organism>